<dbReference type="EMBL" id="SDMK01000002">
    <property type="protein sequence ID" value="RXS95281.1"/>
    <property type="molecule type" value="Genomic_DNA"/>
</dbReference>
<dbReference type="InterPro" id="IPR029044">
    <property type="entry name" value="Nucleotide-diphossugar_trans"/>
</dbReference>
<dbReference type="RefSeq" id="WP_129208479.1">
    <property type="nucleotide sequence ID" value="NZ_BMGU01000003.1"/>
</dbReference>
<gene>
    <name evidence="2" type="ORF">ESZ00_11865</name>
</gene>
<evidence type="ECO:0000313" key="2">
    <source>
        <dbReference type="EMBL" id="RXS95281.1"/>
    </source>
</evidence>
<dbReference type="SUPFAM" id="SSF53448">
    <property type="entry name" value="Nucleotide-diphospho-sugar transferases"/>
    <property type="match status" value="1"/>
</dbReference>
<evidence type="ECO:0000259" key="1">
    <source>
        <dbReference type="Pfam" id="PF00535"/>
    </source>
</evidence>
<dbReference type="AlphaFoldDB" id="A0A4Q1SDY4"/>
<sequence length="246" mass="28583">MTTSKIAMIIPCYNERNRLHLDIYEEFLRVSPVHFVFVDDGSKDGTSDFIESFRRGKEDRVNLLIQEVNQGKAEAVRRGMEFAFGRDFDFVGFWDSDLATPLHAISQFMEVLTTRPEIDIVFGSRVKLLGHDVQRRAIRHYLGRIFATVVSTLLRLPVYDTQCGAKLFRVGPYTREITAQPFQSRWVFDVELIQRFIKKTGSPRAAAARMYEFPLDSWEEVGGSKVKPFDFFLAFRDVVRIYLSYR</sequence>
<proteinExistence type="predicted"/>
<dbReference type="PANTHER" id="PTHR10859">
    <property type="entry name" value="GLYCOSYL TRANSFERASE"/>
    <property type="match status" value="1"/>
</dbReference>
<reference evidence="2 3" key="1">
    <citation type="journal article" date="2016" name="Int. J. Syst. Evol. Microbiol.">
        <title>Acidipila dinghuensis sp. nov., an acidobacterium isolated from forest soil.</title>
        <authorList>
            <person name="Jiang Y.W."/>
            <person name="Wang J."/>
            <person name="Chen M.H."/>
            <person name="Lv Y.Y."/>
            <person name="Qiu L.H."/>
        </authorList>
    </citation>
    <scope>NUCLEOTIDE SEQUENCE [LARGE SCALE GENOMIC DNA]</scope>
    <source>
        <strain evidence="2 3">DHOF10</strain>
    </source>
</reference>
<protein>
    <submittedName>
        <fullName evidence="2">Glycosyltransferase</fullName>
    </submittedName>
</protein>
<dbReference type="Gene3D" id="3.90.550.10">
    <property type="entry name" value="Spore Coat Polysaccharide Biosynthesis Protein SpsA, Chain A"/>
    <property type="match status" value="1"/>
</dbReference>
<feature type="domain" description="Glycosyltransferase 2-like" evidence="1">
    <location>
        <begin position="9"/>
        <end position="170"/>
    </location>
</feature>
<evidence type="ECO:0000313" key="3">
    <source>
        <dbReference type="Proteomes" id="UP000290253"/>
    </source>
</evidence>
<comment type="caution">
    <text evidence="2">The sequence shown here is derived from an EMBL/GenBank/DDBJ whole genome shotgun (WGS) entry which is preliminary data.</text>
</comment>
<name>A0A4Q1SDY4_9BACT</name>
<keyword evidence="3" id="KW-1185">Reference proteome</keyword>
<dbReference type="PANTHER" id="PTHR10859:SF91">
    <property type="entry name" value="DOLICHYL-PHOSPHATE BETA-GLUCOSYLTRANSFERASE"/>
    <property type="match status" value="1"/>
</dbReference>
<organism evidence="2 3">
    <name type="scientific">Silvibacterium dinghuense</name>
    <dbReference type="NCBI Taxonomy" id="1560006"/>
    <lineage>
        <taxon>Bacteria</taxon>
        <taxon>Pseudomonadati</taxon>
        <taxon>Acidobacteriota</taxon>
        <taxon>Terriglobia</taxon>
        <taxon>Terriglobales</taxon>
        <taxon>Acidobacteriaceae</taxon>
        <taxon>Silvibacterium</taxon>
    </lineage>
</organism>
<keyword evidence="2" id="KW-0808">Transferase</keyword>
<dbReference type="GO" id="GO:0006487">
    <property type="term" value="P:protein N-linked glycosylation"/>
    <property type="evidence" value="ECO:0007669"/>
    <property type="project" value="TreeGrafter"/>
</dbReference>
<dbReference type="Pfam" id="PF00535">
    <property type="entry name" value="Glycos_transf_2"/>
    <property type="match status" value="1"/>
</dbReference>
<accession>A0A4Q1SDY4</accession>
<dbReference type="OrthoDB" id="9810303at2"/>
<dbReference type="Proteomes" id="UP000290253">
    <property type="component" value="Unassembled WGS sequence"/>
</dbReference>
<dbReference type="GO" id="GO:0016740">
    <property type="term" value="F:transferase activity"/>
    <property type="evidence" value="ECO:0007669"/>
    <property type="project" value="UniProtKB-KW"/>
</dbReference>
<dbReference type="InterPro" id="IPR001173">
    <property type="entry name" value="Glyco_trans_2-like"/>
</dbReference>